<accession>A0A484D7P8</accession>
<keyword evidence="2" id="KW-0472">Membrane</keyword>
<dbReference type="SMART" id="SM00409">
    <property type="entry name" value="IG"/>
    <property type="match status" value="1"/>
</dbReference>
<evidence type="ECO:0000256" key="2">
    <source>
        <dbReference type="SAM" id="Phobius"/>
    </source>
</evidence>
<keyword evidence="2" id="KW-1133">Transmembrane helix</keyword>
<feature type="domain" description="Ig-like" evidence="4">
    <location>
        <begin position="61"/>
        <end position="152"/>
    </location>
</feature>
<dbReference type="Gene3D" id="2.60.40.10">
    <property type="entry name" value="Immunoglobulins"/>
    <property type="match status" value="2"/>
</dbReference>
<evidence type="ECO:0000313" key="5">
    <source>
        <dbReference type="EMBL" id="TDH11468.1"/>
    </source>
</evidence>
<evidence type="ECO:0000313" key="6">
    <source>
        <dbReference type="Proteomes" id="UP000295070"/>
    </source>
</evidence>
<feature type="domain" description="Ig-like" evidence="4">
    <location>
        <begin position="163"/>
        <end position="254"/>
    </location>
</feature>
<dbReference type="PANTHER" id="PTHR46484:SF8">
    <property type="entry name" value="B-CELL RECEPTOR CD22-LIKE-RELATED"/>
    <property type="match status" value="1"/>
</dbReference>
<reference evidence="5 6" key="1">
    <citation type="submission" date="2019-01" db="EMBL/GenBank/DDBJ databases">
        <title>A chromosome-scale genome assembly of the yellow perch, Perca flavescens.</title>
        <authorList>
            <person name="Feron R."/>
            <person name="Morvezen R."/>
            <person name="Bestin A."/>
            <person name="Haffray P."/>
            <person name="Klopp C."/>
            <person name="Zahm M."/>
            <person name="Cabau C."/>
            <person name="Roques C."/>
            <person name="Donnadieu C."/>
            <person name="Bouchez O."/>
            <person name="Christie M."/>
            <person name="Larson W."/>
            <person name="Guiguen Y."/>
        </authorList>
    </citation>
    <scope>NUCLEOTIDE SEQUENCE [LARGE SCALE GENOMIC DNA]</scope>
    <source>
        <strain evidence="5">YP-PL-M2</strain>
        <tissue evidence="5">Blood</tissue>
    </source>
</reference>
<feature type="region of interest" description="Disordered" evidence="1">
    <location>
        <begin position="389"/>
        <end position="415"/>
    </location>
</feature>
<evidence type="ECO:0000256" key="3">
    <source>
        <dbReference type="SAM" id="SignalP"/>
    </source>
</evidence>
<feature type="transmembrane region" description="Helical" evidence="2">
    <location>
        <begin position="273"/>
        <end position="296"/>
    </location>
</feature>
<sequence>MAAALNFLLVACLLQGALCGEFEAFIPKNIEVLSGSCVTIPCSFDIKAKHESNLDNTSDPPSPTLTPSTLKVKEGDSVSLSCSAPAPCLSHPPNLTWTPGLGGSEETLQDNQDQTKVKISNVTFTASHLHHKNISCTAVYSKQDGSTESSVSTSLTAYISFAPQILPSSDCSKAAAQLNCSCETLGNPSPTLQWYLDGLPVNHSDRFAISYEPLDDTGLRSIITVNQPQERDLAPLLCHSSNSLGSATQRFYVYSLELQTSAESQECSGRVPWPFFIVTVGVLTAALILCALLFAIRAQRTGCCNPSKTPCSGDTSTAVMSRGFSETENKVSTTTEEDIYVNTNMMRMSNVPFTHRGHQEVASTSSEKKNEEGSDVIYSSVIWKSKEKKKKKKMKKGEGSGGRNPSGSSYLEEERCKEGGTCRNYVSDALEMGSLYDTVGTGKDAEKTMYSEYAQVNFRDA</sequence>
<organism evidence="5 6">
    <name type="scientific">Perca flavescens</name>
    <name type="common">American yellow perch</name>
    <name type="synonym">Morone flavescens</name>
    <dbReference type="NCBI Taxonomy" id="8167"/>
    <lineage>
        <taxon>Eukaryota</taxon>
        <taxon>Metazoa</taxon>
        <taxon>Chordata</taxon>
        <taxon>Craniata</taxon>
        <taxon>Vertebrata</taxon>
        <taxon>Euteleostomi</taxon>
        <taxon>Actinopterygii</taxon>
        <taxon>Neopterygii</taxon>
        <taxon>Teleostei</taxon>
        <taxon>Neoteleostei</taxon>
        <taxon>Acanthomorphata</taxon>
        <taxon>Eupercaria</taxon>
        <taxon>Perciformes</taxon>
        <taxon>Percoidei</taxon>
        <taxon>Percidae</taxon>
        <taxon>Percinae</taxon>
        <taxon>Perca</taxon>
    </lineage>
</organism>
<dbReference type="Pfam" id="PF07679">
    <property type="entry name" value="I-set"/>
    <property type="match status" value="1"/>
</dbReference>
<dbReference type="EMBL" id="SCKG01000006">
    <property type="protein sequence ID" value="TDH11468.1"/>
    <property type="molecule type" value="Genomic_DNA"/>
</dbReference>
<dbReference type="STRING" id="8167.A0A484D7P8"/>
<dbReference type="InterPro" id="IPR003599">
    <property type="entry name" value="Ig_sub"/>
</dbReference>
<dbReference type="Proteomes" id="UP000295070">
    <property type="component" value="Chromosome 6"/>
</dbReference>
<keyword evidence="3" id="KW-0732">Signal</keyword>
<keyword evidence="6" id="KW-1185">Reference proteome</keyword>
<feature type="chain" id="PRO_5019764574" description="Ig-like domain-containing protein" evidence="3">
    <location>
        <begin position="20"/>
        <end position="461"/>
    </location>
</feature>
<dbReference type="InterPro" id="IPR007110">
    <property type="entry name" value="Ig-like_dom"/>
</dbReference>
<comment type="caution">
    <text evidence="5">The sequence shown here is derived from an EMBL/GenBank/DDBJ whole genome shotgun (WGS) entry which is preliminary data.</text>
</comment>
<gene>
    <name evidence="5" type="ORF">EPR50_G00061240</name>
</gene>
<dbReference type="PANTHER" id="PTHR46484">
    <property type="entry name" value="SI:CH211-171H4.5-RELATED"/>
    <property type="match status" value="1"/>
</dbReference>
<dbReference type="PROSITE" id="PS50835">
    <property type="entry name" value="IG_LIKE"/>
    <property type="match status" value="2"/>
</dbReference>
<dbReference type="InterPro" id="IPR013098">
    <property type="entry name" value="Ig_I-set"/>
</dbReference>
<evidence type="ECO:0000256" key="1">
    <source>
        <dbReference type="SAM" id="MobiDB-lite"/>
    </source>
</evidence>
<proteinExistence type="predicted"/>
<dbReference type="AlphaFoldDB" id="A0A484D7P8"/>
<feature type="signal peptide" evidence="3">
    <location>
        <begin position="1"/>
        <end position="19"/>
    </location>
</feature>
<dbReference type="SUPFAM" id="SSF48726">
    <property type="entry name" value="Immunoglobulin"/>
    <property type="match status" value="1"/>
</dbReference>
<dbReference type="InterPro" id="IPR036179">
    <property type="entry name" value="Ig-like_dom_sf"/>
</dbReference>
<keyword evidence="2" id="KW-0812">Transmembrane</keyword>
<name>A0A484D7P8_PERFV</name>
<dbReference type="InterPro" id="IPR013783">
    <property type="entry name" value="Ig-like_fold"/>
</dbReference>
<evidence type="ECO:0000259" key="4">
    <source>
        <dbReference type="PROSITE" id="PS50835"/>
    </source>
</evidence>
<protein>
    <recommendedName>
        <fullName evidence="4">Ig-like domain-containing protein</fullName>
    </recommendedName>
</protein>